<protein>
    <submittedName>
        <fullName evidence="9">ABC transporter permease</fullName>
    </submittedName>
</protein>
<dbReference type="RefSeq" id="WP_151114605.1">
    <property type="nucleotide sequence ID" value="NZ_CP042582.1"/>
</dbReference>
<dbReference type="CDD" id="cd06579">
    <property type="entry name" value="TM_PBP1_transp_AraH_like"/>
    <property type="match status" value="1"/>
</dbReference>
<keyword evidence="3" id="KW-1003">Cell membrane</keyword>
<dbReference type="PANTHER" id="PTHR32196">
    <property type="entry name" value="ABC TRANSPORTER PERMEASE PROTEIN YPHD-RELATED-RELATED"/>
    <property type="match status" value="1"/>
</dbReference>
<dbReference type="Pfam" id="PF02653">
    <property type="entry name" value="BPD_transp_2"/>
    <property type="match status" value="1"/>
</dbReference>
<keyword evidence="6 8" id="KW-1133">Transmembrane helix</keyword>
<gene>
    <name evidence="9" type="ORF">FRZ61_02830</name>
</gene>
<dbReference type="OrthoDB" id="7723490at2"/>
<feature type="transmembrane region" description="Helical" evidence="8">
    <location>
        <begin position="248"/>
        <end position="266"/>
    </location>
</feature>
<organism evidence="9 10">
    <name type="scientific">Hypericibacter adhaerens</name>
    <dbReference type="NCBI Taxonomy" id="2602016"/>
    <lineage>
        <taxon>Bacteria</taxon>
        <taxon>Pseudomonadati</taxon>
        <taxon>Pseudomonadota</taxon>
        <taxon>Alphaproteobacteria</taxon>
        <taxon>Rhodospirillales</taxon>
        <taxon>Dongiaceae</taxon>
        <taxon>Hypericibacter</taxon>
    </lineage>
</organism>
<dbReference type="Proteomes" id="UP000325797">
    <property type="component" value="Chromosome"/>
</dbReference>
<keyword evidence="7 8" id="KW-0472">Membrane</keyword>
<dbReference type="KEGG" id="hadh:FRZ61_02830"/>
<reference evidence="9 10" key="1">
    <citation type="submission" date="2019-08" db="EMBL/GenBank/DDBJ databases">
        <title>Hyperibacter terrae gen. nov., sp. nov. and Hyperibacter viscosus sp. nov., two new members in the family Rhodospirillaceae isolated from the rhizosphere of Hypericum perforatum.</title>
        <authorList>
            <person name="Noviana Z."/>
        </authorList>
    </citation>
    <scope>NUCLEOTIDE SEQUENCE [LARGE SCALE GENOMIC DNA]</scope>
    <source>
        <strain evidence="9 10">R5959</strain>
    </source>
</reference>
<name>A0A5J6N0F5_9PROT</name>
<evidence type="ECO:0000256" key="1">
    <source>
        <dbReference type="ARBA" id="ARBA00004651"/>
    </source>
</evidence>
<keyword evidence="4" id="KW-0997">Cell inner membrane</keyword>
<dbReference type="PANTHER" id="PTHR32196:SF21">
    <property type="entry name" value="ABC TRANSPORTER PERMEASE PROTEIN YPHD-RELATED"/>
    <property type="match status" value="1"/>
</dbReference>
<comment type="subcellular location">
    <subcellularLocation>
        <location evidence="1">Cell membrane</location>
        <topology evidence="1">Multi-pass membrane protein</topology>
    </subcellularLocation>
</comment>
<evidence type="ECO:0000313" key="9">
    <source>
        <dbReference type="EMBL" id="QEX20366.1"/>
    </source>
</evidence>
<evidence type="ECO:0000256" key="2">
    <source>
        <dbReference type="ARBA" id="ARBA00022448"/>
    </source>
</evidence>
<feature type="transmembrane region" description="Helical" evidence="8">
    <location>
        <begin position="168"/>
        <end position="186"/>
    </location>
</feature>
<evidence type="ECO:0000256" key="3">
    <source>
        <dbReference type="ARBA" id="ARBA00022475"/>
    </source>
</evidence>
<keyword evidence="5 8" id="KW-0812">Transmembrane</keyword>
<feature type="transmembrane region" description="Helical" evidence="8">
    <location>
        <begin position="16"/>
        <end position="36"/>
    </location>
</feature>
<feature type="transmembrane region" description="Helical" evidence="8">
    <location>
        <begin position="119"/>
        <end position="136"/>
    </location>
</feature>
<dbReference type="AlphaFoldDB" id="A0A5J6N0F5"/>
<dbReference type="GO" id="GO:0022857">
    <property type="term" value="F:transmembrane transporter activity"/>
    <property type="evidence" value="ECO:0007669"/>
    <property type="project" value="InterPro"/>
</dbReference>
<keyword evidence="2" id="KW-0813">Transport</keyword>
<feature type="transmembrane region" description="Helical" evidence="8">
    <location>
        <begin position="92"/>
        <end position="113"/>
    </location>
</feature>
<evidence type="ECO:0000256" key="7">
    <source>
        <dbReference type="ARBA" id="ARBA00023136"/>
    </source>
</evidence>
<evidence type="ECO:0000256" key="5">
    <source>
        <dbReference type="ARBA" id="ARBA00022692"/>
    </source>
</evidence>
<feature type="transmembrane region" description="Helical" evidence="8">
    <location>
        <begin position="43"/>
        <end position="63"/>
    </location>
</feature>
<feature type="transmembrane region" description="Helical" evidence="8">
    <location>
        <begin position="273"/>
        <end position="290"/>
    </location>
</feature>
<evidence type="ECO:0000313" key="10">
    <source>
        <dbReference type="Proteomes" id="UP000325797"/>
    </source>
</evidence>
<feature type="transmembrane region" description="Helical" evidence="8">
    <location>
        <begin position="214"/>
        <end position="236"/>
    </location>
</feature>
<evidence type="ECO:0000256" key="8">
    <source>
        <dbReference type="SAM" id="Phobius"/>
    </source>
</evidence>
<evidence type="ECO:0000256" key="4">
    <source>
        <dbReference type="ARBA" id="ARBA00022519"/>
    </source>
</evidence>
<dbReference type="InterPro" id="IPR001851">
    <property type="entry name" value="ABC_transp_permease"/>
</dbReference>
<proteinExistence type="predicted"/>
<accession>A0A5J6N0F5</accession>
<dbReference type="GO" id="GO:0005886">
    <property type="term" value="C:plasma membrane"/>
    <property type="evidence" value="ECO:0007669"/>
    <property type="project" value="UniProtKB-SubCell"/>
</dbReference>
<dbReference type="EMBL" id="CP042582">
    <property type="protein sequence ID" value="QEX20366.1"/>
    <property type="molecule type" value="Genomic_DNA"/>
</dbReference>
<sequence length="328" mass="34640">MKAGLLPRGQFSQERIVFAITVLLFLLFSATLTGFLNSSNLLSLLQSVSVLGILGVGMAVVVIGRGIDLSIVATMAIPVAWALYMTDQGMPVATAFALGAGFSILVGILNGFFIAYVEVPALFATLAIAAFVYGFGRSQLFNQDIIYLPASAAWIGAVGKMHVAQVPIAVVFFAIVCVLGFLLLRYTKAGRFFYLMGDNYLAARITGIPTRPMIVIQYTISSLIAFIAGTVTAAAVASMNTRVANSTLIYDVILVVVVGGIGLSGGKGGIRNVVIGTLLIGILLNAMTIMDLPFTLQNLIKSVILLVALLVDSIVNPRDEQTGQQGDI</sequence>
<keyword evidence="10" id="KW-1185">Reference proteome</keyword>
<evidence type="ECO:0000256" key="6">
    <source>
        <dbReference type="ARBA" id="ARBA00022989"/>
    </source>
</evidence>